<keyword evidence="5" id="KW-0812">Transmembrane</keyword>
<dbReference type="PROSITE" id="PS00170">
    <property type="entry name" value="CSA_PPIASE_1"/>
    <property type="match status" value="1"/>
</dbReference>
<evidence type="ECO:0000313" key="8">
    <source>
        <dbReference type="Proteomes" id="UP000192927"/>
    </source>
</evidence>
<dbReference type="GO" id="GO:0003755">
    <property type="term" value="F:peptidyl-prolyl cis-trans isomerase activity"/>
    <property type="evidence" value="ECO:0007669"/>
    <property type="project" value="UniProtKB-UniRule"/>
</dbReference>
<evidence type="ECO:0000256" key="2">
    <source>
        <dbReference type="ARBA" id="ARBA00023110"/>
    </source>
</evidence>
<comment type="catalytic activity">
    <reaction evidence="1 4">
        <text>[protein]-peptidylproline (omega=180) = [protein]-peptidylproline (omega=0)</text>
        <dbReference type="Rhea" id="RHEA:16237"/>
        <dbReference type="Rhea" id="RHEA-COMP:10747"/>
        <dbReference type="Rhea" id="RHEA-COMP:10748"/>
        <dbReference type="ChEBI" id="CHEBI:83833"/>
        <dbReference type="ChEBI" id="CHEBI:83834"/>
        <dbReference type="EC" id="5.2.1.8"/>
    </reaction>
</comment>
<dbReference type="Gene3D" id="2.40.100.10">
    <property type="entry name" value="Cyclophilin-like"/>
    <property type="match status" value="1"/>
</dbReference>
<dbReference type="AlphaFoldDB" id="A0A1W5CS74"/>
<dbReference type="InterPro" id="IPR036291">
    <property type="entry name" value="NAD(P)-bd_dom_sf"/>
</dbReference>
<protein>
    <recommendedName>
        <fullName evidence="4">Peptidyl-prolyl cis-trans isomerase</fullName>
        <shortName evidence="4">PPIase</shortName>
        <ecNumber evidence="4">5.2.1.8</ecNumber>
    </recommendedName>
</protein>
<dbReference type="Proteomes" id="UP000192927">
    <property type="component" value="Unassembled WGS sequence"/>
</dbReference>
<dbReference type="Gene3D" id="3.40.50.720">
    <property type="entry name" value="NAD(P)-binding Rossmann-like Domain"/>
    <property type="match status" value="1"/>
</dbReference>
<dbReference type="FunFam" id="2.40.100.10:FF:000025">
    <property type="entry name" value="Peptidyl-prolyl cis-trans isomerase CYP19-2"/>
    <property type="match status" value="1"/>
</dbReference>
<dbReference type="EC" id="5.2.1.8" evidence="4"/>
<evidence type="ECO:0000256" key="5">
    <source>
        <dbReference type="SAM" id="Phobius"/>
    </source>
</evidence>
<dbReference type="SUPFAM" id="SSF50891">
    <property type="entry name" value="Cyclophilin-like"/>
    <property type="match status" value="1"/>
</dbReference>
<evidence type="ECO:0000259" key="6">
    <source>
        <dbReference type="PROSITE" id="PS50072"/>
    </source>
</evidence>
<keyword evidence="5" id="KW-0472">Membrane</keyword>
<dbReference type="GO" id="GO:0005737">
    <property type="term" value="C:cytoplasm"/>
    <property type="evidence" value="ECO:0007669"/>
    <property type="project" value="TreeGrafter"/>
</dbReference>
<accession>A0A1W5CS74</accession>
<evidence type="ECO:0000256" key="3">
    <source>
        <dbReference type="ARBA" id="ARBA00023235"/>
    </source>
</evidence>
<name>A0A1W5CS74_9LECA</name>
<dbReference type="InterPro" id="IPR020892">
    <property type="entry name" value="Cyclophilin-type_PPIase_CS"/>
</dbReference>
<comment type="function">
    <text evidence="4">PPIases accelerate the folding of proteins. It catalyzes the cis-trans isomerization of proline imidic peptide bonds in oligopeptides.</text>
</comment>
<dbReference type="PRINTS" id="PR00153">
    <property type="entry name" value="CSAPPISMRASE"/>
</dbReference>
<dbReference type="EMBL" id="FWEW01000088">
    <property type="protein sequence ID" value="SLM33698.1"/>
    <property type="molecule type" value="Genomic_DNA"/>
</dbReference>
<feature type="domain" description="PPIase cyclophilin-type" evidence="6">
    <location>
        <begin position="12"/>
        <end position="177"/>
    </location>
</feature>
<dbReference type="InterPro" id="IPR029000">
    <property type="entry name" value="Cyclophilin-like_dom_sf"/>
</dbReference>
<dbReference type="GO" id="GO:0016018">
    <property type="term" value="F:cyclosporin A binding"/>
    <property type="evidence" value="ECO:0007669"/>
    <property type="project" value="TreeGrafter"/>
</dbReference>
<evidence type="ECO:0000256" key="1">
    <source>
        <dbReference type="ARBA" id="ARBA00000971"/>
    </source>
</evidence>
<evidence type="ECO:0000313" key="7">
    <source>
        <dbReference type="EMBL" id="SLM33698.1"/>
    </source>
</evidence>
<evidence type="ECO:0000256" key="4">
    <source>
        <dbReference type="RuleBase" id="RU363019"/>
    </source>
</evidence>
<dbReference type="InterPro" id="IPR002130">
    <property type="entry name" value="Cyclophilin-type_PPIase_dom"/>
</dbReference>
<reference evidence="8" key="1">
    <citation type="submission" date="2017-03" db="EMBL/GenBank/DDBJ databases">
        <authorList>
            <person name="Sharma R."/>
            <person name="Thines M."/>
        </authorList>
    </citation>
    <scope>NUCLEOTIDE SEQUENCE [LARGE SCALE GENOMIC DNA]</scope>
</reference>
<dbReference type="SUPFAM" id="SSF51735">
    <property type="entry name" value="NAD(P)-binding Rossmann-fold domains"/>
    <property type="match status" value="1"/>
</dbReference>
<dbReference type="Pfam" id="PF00160">
    <property type="entry name" value="Pro_isomerase"/>
    <property type="match status" value="1"/>
</dbReference>
<dbReference type="GO" id="GO:0006457">
    <property type="term" value="P:protein folding"/>
    <property type="evidence" value="ECO:0007669"/>
    <property type="project" value="InterPro"/>
</dbReference>
<proteinExistence type="inferred from homology"/>
<keyword evidence="5" id="KW-1133">Transmembrane helix</keyword>
<comment type="similarity">
    <text evidence="4">Belongs to the cyclophilin-type PPIase family.</text>
</comment>
<keyword evidence="3 4" id="KW-0413">Isomerase</keyword>
<keyword evidence="8" id="KW-1185">Reference proteome</keyword>
<dbReference type="PANTHER" id="PTHR11071">
    <property type="entry name" value="PEPTIDYL-PROLYL CIS-TRANS ISOMERASE"/>
    <property type="match status" value="1"/>
</dbReference>
<keyword evidence="2 4" id="KW-0697">Rotamase</keyword>
<feature type="transmembrane region" description="Helical" evidence="5">
    <location>
        <begin position="211"/>
        <end position="244"/>
    </location>
</feature>
<sequence>MSPEIINRPRVFLEVQIGTEPAGRIVIELFSDKTPKTCESFRALCAASYTPPSASKPLTYKLSPFHRIIDEFMIQGGDITAGDGTGGQSIYGGEFADENIGWRNIDKEGLLCMANRGKGTNSSQFFITLAPCEHLNAKHTVFGHVVSGKNVLDRVAKVHVDKSDKPYEAVLSVQASPPPKMDELPEGAKIDFTAAMNSGQFAANRFRGQTVVLVLVFVLAFYGLILVLAKIFSFIRLIFSLFILPGTPLRQFGPPGSWAIITGASDGIGKEFALQLARQNFNLGGNIDVSK</sequence>
<dbReference type="PROSITE" id="PS50072">
    <property type="entry name" value="CSA_PPIASE_2"/>
    <property type="match status" value="1"/>
</dbReference>
<dbReference type="PANTHER" id="PTHR11071:SF561">
    <property type="entry name" value="PEPTIDYL-PROLYL CIS-TRANS ISOMERASE D-RELATED"/>
    <property type="match status" value="1"/>
</dbReference>
<organism evidence="7 8">
    <name type="scientific">Lasallia pustulata</name>
    <dbReference type="NCBI Taxonomy" id="136370"/>
    <lineage>
        <taxon>Eukaryota</taxon>
        <taxon>Fungi</taxon>
        <taxon>Dikarya</taxon>
        <taxon>Ascomycota</taxon>
        <taxon>Pezizomycotina</taxon>
        <taxon>Lecanoromycetes</taxon>
        <taxon>OSLEUM clade</taxon>
        <taxon>Umbilicariomycetidae</taxon>
        <taxon>Umbilicariales</taxon>
        <taxon>Umbilicariaceae</taxon>
        <taxon>Lasallia</taxon>
    </lineage>
</organism>